<dbReference type="EMBL" id="BQFW01000002">
    <property type="protein sequence ID" value="GJJ69498.1"/>
    <property type="molecule type" value="Genomic_DNA"/>
</dbReference>
<sequence length="499" mass="57557">MMRYSEHIQHLTIPSFNEKKNSVGKGLCIFTLQSNRWCRNLQSLNVLSMDHTSKNGCASYVALILLNQNLRELSICSSTVTSRRQLSWGIVFTQCSQFLRILKLRECRLTGPQTAQLMELGRRLSCVHFDNCRLELGGITVPQFPMMNDLRIRSRKGTFSILAHELRWITQCPQLRTLTWLGRDAEPHHVLIKRVAFRSLQNMTWQHLQRLDMGTNLSDSQLARMSSACGPLQALRLETSGCWYRSLVALERHFGTLEDLRLYDCDDLRSWMCQRILVSCPKLTCFKIERALFAHELVTGLGAEEARAVQLKEDTQDDIVVRQKEITRGENEMVEELKDIMAQFAASRDVQRVEPWACLKMEYLTMPIDFPSGPEAVAWDEQVFQQISKLEYLTYWSLGRSGSAKASRVDDNQTRAIQLKLESGLAHLASLKRFAKLRFSHTCQRIEEQDIRWMMKHWPCLKTTSGTLHEDKAINEALHQWFKSLKRKAPKPSGQQPGQ</sequence>
<gene>
    <name evidence="1" type="ORF">EMPS_01844</name>
</gene>
<proteinExistence type="predicted"/>
<dbReference type="Proteomes" id="UP000827284">
    <property type="component" value="Unassembled WGS sequence"/>
</dbReference>
<name>A0A9P3H3N4_9FUNG</name>
<protein>
    <submittedName>
        <fullName evidence="1">Uncharacterized protein</fullName>
    </submittedName>
</protein>
<reference evidence="1" key="2">
    <citation type="journal article" date="2022" name="Microbiol. Resour. Announc.">
        <title>Whole-Genome Sequence of Entomortierella parvispora E1425, a Mucoromycotan Fungus Associated with Burkholderiaceae-Related Endosymbiotic Bacteria.</title>
        <authorList>
            <person name="Herlambang A."/>
            <person name="Guo Y."/>
            <person name="Takashima Y."/>
            <person name="Narisawa K."/>
            <person name="Ohta H."/>
            <person name="Nishizawa T."/>
        </authorList>
    </citation>
    <scope>NUCLEOTIDE SEQUENCE</scope>
    <source>
        <strain evidence="1">E1425</strain>
    </source>
</reference>
<dbReference type="AlphaFoldDB" id="A0A9P3H3N4"/>
<accession>A0A9P3H3N4</accession>
<dbReference type="OrthoDB" id="2449914at2759"/>
<dbReference type="Gene3D" id="3.80.10.10">
    <property type="entry name" value="Ribonuclease Inhibitor"/>
    <property type="match status" value="1"/>
</dbReference>
<evidence type="ECO:0000313" key="1">
    <source>
        <dbReference type="EMBL" id="GJJ69498.1"/>
    </source>
</evidence>
<dbReference type="InterPro" id="IPR032675">
    <property type="entry name" value="LRR_dom_sf"/>
</dbReference>
<reference evidence="1" key="1">
    <citation type="submission" date="2021-11" db="EMBL/GenBank/DDBJ databases">
        <authorList>
            <person name="Herlambang A."/>
            <person name="Guo Y."/>
            <person name="Takashima Y."/>
            <person name="Nishizawa T."/>
        </authorList>
    </citation>
    <scope>NUCLEOTIDE SEQUENCE</scope>
    <source>
        <strain evidence="1">E1425</strain>
    </source>
</reference>
<evidence type="ECO:0000313" key="2">
    <source>
        <dbReference type="Proteomes" id="UP000827284"/>
    </source>
</evidence>
<keyword evidence="2" id="KW-1185">Reference proteome</keyword>
<organism evidence="1 2">
    <name type="scientific">Entomortierella parvispora</name>
    <dbReference type="NCBI Taxonomy" id="205924"/>
    <lineage>
        <taxon>Eukaryota</taxon>
        <taxon>Fungi</taxon>
        <taxon>Fungi incertae sedis</taxon>
        <taxon>Mucoromycota</taxon>
        <taxon>Mortierellomycotina</taxon>
        <taxon>Mortierellomycetes</taxon>
        <taxon>Mortierellales</taxon>
        <taxon>Mortierellaceae</taxon>
        <taxon>Entomortierella</taxon>
    </lineage>
</organism>
<comment type="caution">
    <text evidence="1">The sequence shown here is derived from an EMBL/GenBank/DDBJ whole genome shotgun (WGS) entry which is preliminary data.</text>
</comment>
<dbReference type="SUPFAM" id="SSF52047">
    <property type="entry name" value="RNI-like"/>
    <property type="match status" value="1"/>
</dbReference>